<feature type="transmembrane region" description="Helical" evidence="5">
    <location>
        <begin position="1233"/>
        <end position="1258"/>
    </location>
</feature>
<keyword evidence="5" id="KW-0812">Transmembrane</keyword>
<feature type="region of interest" description="Disordered" evidence="4">
    <location>
        <begin position="180"/>
        <end position="199"/>
    </location>
</feature>
<feature type="transmembrane region" description="Helical" evidence="5">
    <location>
        <begin position="1008"/>
        <end position="1030"/>
    </location>
</feature>
<evidence type="ECO:0000256" key="1">
    <source>
        <dbReference type="ARBA" id="ARBA00022598"/>
    </source>
</evidence>
<dbReference type="OrthoDB" id="199633at2759"/>
<keyword evidence="3" id="KW-0443">Lipid metabolism</keyword>
<accession>A0A9N8D8T7</accession>
<dbReference type="EMBL" id="CAICTM010000033">
    <property type="protein sequence ID" value="CAB9498234.1"/>
    <property type="molecule type" value="Genomic_DNA"/>
</dbReference>
<dbReference type="Gene3D" id="3.40.50.12780">
    <property type="entry name" value="N-terminal domain of ligase-like"/>
    <property type="match status" value="1"/>
</dbReference>
<dbReference type="PANTHER" id="PTHR22754:SF32">
    <property type="entry name" value="DISCO-INTERACTING PROTEIN 2"/>
    <property type="match status" value="1"/>
</dbReference>
<dbReference type="Proteomes" id="UP001153069">
    <property type="component" value="Unassembled WGS sequence"/>
</dbReference>
<dbReference type="InterPro" id="IPR040097">
    <property type="entry name" value="FAAL/FAAC"/>
</dbReference>
<feature type="transmembrane region" description="Helical" evidence="5">
    <location>
        <begin position="779"/>
        <end position="803"/>
    </location>
</feature>
<dbReference type="Gene3D" id="2.160.10.10">
    <property type="entry name" value="Hexapeptide repeat proteins"/>
    <property type="match status" value="1"/>
</dbReference>
<proteinExistence type="predicted"/>
<feature type="domain" description="AMP-dependent synthetase/ligase" evidence="6">
    <location>
        <begin position="21"/>
        <end position="451"/>
    </location>
</feature>
<comment type="caution">
    <text evidence="8">The sequence shown here is derived from an EMBL/GenBank/DDBJ whole genome shotgun (WGS) entry which is preliminary data.</text>
</comment>
<evidence type="ECO:0000313" key="9">
    <source>
        <dbReference type="Proteomes" id="UP001153069"/>
    </source>
</evidence>
<dbReference type="InterPro" id="IPR025110">
    <property type="entry name" value="AMP-bd_C"/>
</dbReference>
<reference evidence="8" key="1">
    <citation type="submission" date="2020-06" db="EMBL/GenBank/DDBJ databases">
        <authorList>
            <consortium name="Plant Systems Biology data submission"/>
        </authorList>
    </citation>
    <scope>NUCLEOTIDE SEQUENCE</scope>
    <source>
        <strain evidence="8">D6</strain>
    </source>
</reference>
<keyword evidence="5" id="KW-0472">Membrane</keyword>
<dbReference type="Pfam" id="PF00501">
    <property type="entry name" value="AMP-binding"/>
    <property type="match status" value="1"/>
</dbReference>
<keyword evidence="1 8" id="KW-0436">Ligase</keyword>
<dbReference type="InterPro" id="IPR020845">
    <property type="entry name" value="AMP-binding_CS"/>
</dbReference>
<dbReference type="Pfam" id="PF23024">
    <property type="entry name" value="AMP-dom_DIP2-like"/>
    <property type="match status" value="1"/>
</dbReference>
<keyword evidence="2" id="KW-0276">Fatty acid metabolism</keyword>
<dbReference type="PROSITE" id="PS00455">
    <property type="entry name" value="AMP_BINDING"/>
    <property type="match status" value="1"/>
</dbReference>
<dbReference type="InterPro" id="IPR045851">
    <property type="entry name" value="AMP-bd_C_sf"/>
</dbReference>
<feature type="region of interest" description="Disordered" evidence="4">
    <location>
        <begin position="616"/>
        <end position="639"/>
    </location>
</feature>
<dbReference type="GO" id="GO:0008610">
    <property type="term" value="P:lipid biosynthetic process"/>
    <property type="evidence" value="ECO:0007669"/>
    <property type="project" value="InterPro"/>
</dbReference>
<evidence type="ECO:0000256" key="3">
    <source>
        <dbReference type="ARBA" id="ARBA00023098"/>
    </source>
</evidence>
<evidence type="ECO:0000256" key="2">
    <source>
        <dbReference type="ARBA" id="ARBA00022832"/>
    </source>
</evidence>
<keyword evidence="5" id="KW-1133">Transmembrane helix</keyword>
<feature type="transmembrane region" description="Helical" evidence="5">
    <location>
        <begin position="1192"/>
        <end position="1213"/>
    </location>
</feature>
<dbReference type="CDD" id="cd05931">
    <property type="entry name" value="FAAL"/>
    <property type="match status" value="1"/>
</dbReference>
<feature type="transmembrane region" description="Helical" evidence="5">
    <location>
        <begin position="742"/>
        <end position="767"/>
    </location>
</feature>
<feature type="transmembrane region" description="Helical" evidence="5">
    <location>
        <begin position="975"/>
        <end position="996"/>
    </location>
</feature>
<dbReference type="PANTHER" id="PTHR22754">
    <property type="entry name" value="DISCO-INTERACTING PROTEIN 2 DIP2 -RELATED"/>
    <property type="match status" value="1"/>
</dbReference>
<keyword evidence="9" id="KW-1185">Reference proteome</keyword>
<organism evidence="8 9">
    <name type="scientific">Seminavis robusta</name>
    <dbReference type="NCBI Taxonomy" id="568900"/>
    <lineage>
        <taxon>Eukaryota</taxon>
        <taxon>Sar</taxon>
        <taxon>Stramenopiles</taxon>
        <taxon>Ochrophyta</taxon>
        <taxon>Bacillariophyta</taxon>
        <taxon>Bacillariophyceae</taxon>
        <taxon>Bacillariophycidae</taxon>
        <taxon>Naviculales</taxon>
        <taxon>Naviculaceae</taxon>
        <taxon>Seminavis</taxon>
    </lineage>
</organism>
<dbReference type="InterPro" id="IPR042099">
    <property type="entry name" value="ANL_N_sf"/>
</dbReference>
<evidence type="ECO:0000256" key="4">
    <source>
        <dbReference type="SAM" id="MobiDB-lite"/>
    </source>
</evidence>
<feature type="domain" description="AMP-binding enzyme C-terminal" evidence="7">
    <location>
        <begin position="501"/>
        <end position="600"/>
    </location>
</feature>
<sequence length="1433" mass="157421">MSSIDPKAATFLEHARTLVDRKRDAIFATWYNEQGQATQDYSFGRLWAEAGVIAYFLRVKWGLKKGDKVVLCYDFGLHFFAVFIGCLRAGVIPVLVYPPAPPLTKSLPKLASAVRICSPVLILADSRVGALKKIDELNPLSKSRLLWPAGLSFKCTDTLPFHNAAGACSQKNNSTWKQAMQRKKPKDSPESYTFDEPTIGPDDTAFLQFTSGSTSDPKGVVVTHKNLISNARLYLGAFERHGTVKGDGWIGCTWLPQYHDMGLLSATIYPFCGGWRQHCMSPITFIKNPLLWLKIMSDNNANWGIAPDFSYRLCARKFLDAKKAGIEEPIPNLDLSKIWKLQNAAEPIRIETVRLFEDTFTPYGLPPAKHCLVGVYGIAEMVVAVSYTLELQLSNLREGEDAAPYVAIGKKGMFHESITIKIVDPQTLQEAPDNTTGEIWIAGSSVAGGYYGRPDLTQQSFGARIRDPNGMEILDSPAFLRTGDLGFFQEDHLYICGRQKDLIIVQGVNYYPQDTEDAVQEASPAVRPGCVAAFSTNETGGDGDLQIVFEIRKNRENDAAAVCEDVKQAVLSKIGLVPSVIVAVAQGTISKTTSGKIQRRANRARLNSGGHVVVHSVNSQPVPPTPNNLQPREGDPDKPHVELGESATAAALFDAALVDVLGEKVDASKTWDENGLTSVMMVELSNRLAAIGIVVPSNFPDLYAAPILLKHHVLQDQTNAFPLKLPQLPQPASRDREIAWSYATILQAFGAVAVLLLVATSLIPAYFFVTANITKDLPFLLPLMVPVWYLSLTFELIAIKWIVIGRYTAKEISVPSIAFVQWWFIDNFVRCWEIWVGNFLRGTPLITVVYNLLGASIHPSASIDCFIREFDLVTVGAESSCEQQPRCRKFSPWEEQGLSLRFRPVSVGMNCTVAGHLEPGVSIGDRCHVENLSAVAEGSQVPPAAMAIGSPARQGQDAATENANPHWLAIGCSKVALLFVQLYLSAGLFMVANLSIPFGILDGFRYGWLVHLFLVLPVYTVLSLATTIALKWILIGKRRPGPVPLSWIRNVSDWFADYNYRLSILVFELVAANSIFGNLMLMTMGQDIDLNSKVWLFLFPPSQLDLVTVRNSFLSFESFRTCPGSGKEYQAIRIENSSIGHSTFIEGGAVIESERIHPLSFVPSTHRSPKKPSEERSLECAPQPGALFWRKAWCDVFAVFYAITILLSTLPTIEVWKGLETLEFLSSGVGSFVVKIFCAIIVQTASLWVCLSLGYFLFSPRTSQHSLSLAKNAREMGAYAATLSFQSSVEAWSFVHVLWGSKLYNPLIRFLGANVGQDVLYFGDAMYDCHYLTFSERTVVDSVSVVCGHAGVKEGFILGETRLSGVVLHPGVIALSNTQHHSSTSQSSVGPVCFMAPSARVGGRVPPFGSDETGYCSQSEAAAESQEDVVFDV</sequence>
<protein>
    <submittedName>
        <fullName evidence="8">Fatty-acid--CoA ligase FadD21</fullName>
    </submittedName>
</protein>
<evidence type="ECO:0000313" key="8">
    <source>
        <dbReference type="EMBL" id="CAB9498234.1"/>
    </source>
</evidence>
<evidence type="ECO:0000259" key="6">
    <source>
        <dbReference type="Pfam" id="PF00501"/>
    </source>
</evidence>
<gene>
    <name evidence="8" type="ORF">SEMRO_33_G021690.1</name>
</gene>
<dbReference type="InterPro" id="IPR011004">
    <property type="entry name" value="Trimer_LpxA-like_sf"/>
</dbReference>
<dbReference type="SUPFAM" id="SSF56801">
    <property type="entry name" value="Acetyl-CoA synthetase-like"/>
    <property type="match status" value="1"/>
</dbReference>
<name>A0A9N8D8T7_9STRA</name>
<feature type="transmembrane region" description="Helical" evidence="5">
    <location>
        <begin position="75"/>
        <end position="97"/>
    </location>
</feature>
<dbReference type="InterPro" id="IPR000873">
    <property type="entry name" value="AMP-dep_synth/lig_dom"/>
</dbReference>
<evidence type="ECO:0000256" key="5">
    <source>
        <dbReference type="SAM" id="Phobius"/>
    </source>
</evidence>
<evidence type="ECO:0000259" key="7">
    <source>
        <dbReference type="Pfam" id="PF23024"/>
    </source>
</evidence>
<dbReference type="Gene3D" id="3.30.300.30">
    <property type="match status" value="1"/>
</dbReference>
<dbReference type="SUPFAM" id="SSF51161">
    <property type="entry name" value="Trimeric LpxA-like enzymes"/>
    <property type="match status" value="2"/>
</dbReference>
<dbReference type="GO" id="GO:0016874">
    <property type="term" value="F:ligase activity"/>
    <property type="evidence" value="ECO:0007669"/>
    <property type="project" value="UniProtKB-KW"/>
</dbReference>
<dbReference type="GO" id="GO:0006631">
    <property type="term" value="P:fatty acid metabolic process"/>
    <property type="evidence" value="ECO:0007669"/>
    <property type="project" value="UniProtKB-KW"/>
</dbReference>